<keyword evidence="3" id="KW-1185">Reference proteome</keyword>
<reference evidence="2" key="1">
    <citation type="journal article" date="2014" name="Int. J. Syst. Evol. Microbiol.">
        <title>Complete genome sequence of Corynebacterium casei LMG S-19264T (=DSM 44701T), isolated from a smear-ripened cheese.</title>
        <authorList>
            <consortium name="US DOE Joint Genome Institute (JGI-PGF)"/>
            <person name="Walter F."/>
            <person name="Albersmeier A."/>
            <person name="Kalinowski J."/>
            <person name="Ruckert C."/>
        </authorList>
    </citation>
    <scope>NUCLEOTIDE SEQUENCE</scope>
    <source>
        <strain evidence="2">CGMCC 1.12751</strain>
    </source>
</reference>
<evidence type="ECO:0000256" key="1">
    <source>
        <dbReference type="SAM" id="SignalP"/>
    </source>
</evidence>
<comment type="caution">
    <text evidence="2">The sequence shown here is derived from an EMBL/GenBank/DDBJ whole genome shotgun (WGS) entry which is preliminary data.</text>
</comment>
<protein>
    <recommendedName>
        <fullName evidence="4">DUF4252 domain-containing protein</fullName>
    </recommendedName>
</protein>
<organism evidence="2 3">
    <name type="scientific">Bizionia arctica</name>
    <dbReference type="NCBI Taxonomy" id="1495645"/>
    <lineage>
        <taxon>Bacteria</taxon>
        <taxon>Pseudomonadati</taxon>
        <taxon>Bacteroidota</taxon>
        <taxon>Flavobacteriia</taxon>
        <taxon>Flavobacteriales</taxon>
        <taxon>Flavobacteriaceae</taxon>
        <taxon>Bizionia</taxon>
    </lineage>
</organism>
<proteinExistence type="predicted"/>
<accession>A0A917LWC7</accession>
<feature type="chain" id="PRO_5037033730" description="DUF4252 domain-containing protein" evidence="1">
    <location>
        <begin position="33"/>
        <end position="199"/>
    </location>
</feature>
<dbReference type="AlphaFoldDB" id="A0A917LWC7"/>
<keyword evidence="1" id="KW-0732">Signal</keyword>
<evidence type="ECO:0000313" key="3">
    <source>
        <dbReference type="Proteomes" id="UP000625976"/>
    </source>
</evidence>
<evidence type="ECO:0008006" key="4">
    <source>
        <dbReference type="Google" id="ProtNLM"/>
    </source>
</evidence>
<name>A0A917LWC7_9FLAO</name>
<reference evidence="2" key="2">
    <citation type="submission" date="2020-09" db="EMBL/GenBank/DDBJ databases">
        <authorList>
            <person name="Sun Q."/>
            <person name="Zhou Y."/>
        </authorList>
    </citation>
    <scope>NUCLEOTIDE SEQUENCE</scope>
    <source>
        <strain evidence="2">CGMCC 1.12751</strain>
    </source>
</reference>
<sequence length="199" mass="22528">MKTINKLKTNTMKNKAILFLMAIMLLPLTSMAQDIFAKYSDNPEVTYVSIKPKMFQMLAKMDINSDDPEAQEYLDMVNSITSFKVITTGNKAISGDVTKWVQSHKNALEELMVVKDNGVNMTFYVKQGKDEDHVSEFLMFVDGLSAVTKDMDVNMNGEKREFETVVVSLTGDIDLNQISKLTQKMNIQGAEHLEKKNKK</sequence>
<dbReference type="Pfam" id="PF14060">
    <property type="entry name" value="DUF4252"/>
    <property type="match status" value="1"/>
</dbReference>
<feature type="signal peptide" evidence="1">
    <location>
        <begin position="1"/>
        <end position="32"/>
    </location>
</feature>
<dbReference type="Proteomes" id="UP000625976">
    <property type="component" value="Unassembled WGS sequence"/>
</dbReference>
<gene>
    <name evidence="2" type="ORF">GCM10010976_32750</name>
</gene>
<evidence type="ECO:0000313" key="2">
    <source>
        <dbReference type="EMBL" id="GGG59466.1"/>
    </source>
</evidence>
<dbReference type="InterPro" id="IPR025348">
    <property type="entry name" value="DUF4252"/>
</dbReference>
<dbReference type="EMBL" id="BMFQ01000004">
    <property type="protein sequence ID" value="GGG59466.1"/>
    <property type="molecule type" value="Genomic_DNA"/>
</dbReference>